<keyword evidence="1" id="KW-0732">Signal</keyword>
<dbReference type="OrthoDB" id="9790247at2"/>
<dbReference type="EMBL" id="VMKJ01000005">
    <property type="protein sequence ID" value="TVO38630.1"/>
    <property type="molecule type" value="Genomic_DNA"/>
</dbReference>
<feature type="chain" id="PRO_5021715409" description="DUF6701 domain-containing protein" evidence="1">
    <location>
        <begin position="22"/>
        <end position="1312"/>
    </location>
</feature>
<dbReference type="Pfam" id="PF20419">
    <property type="entry name" value="DUF6701"/>
    <property type="match status" value="1"/>
</dbReference>
<gene>
    <name evidence="3" type="ORF">FOF44_04670</name>
</gene>
<feature type="domain" description="DUF6701" evidence="2">
    <location>
        <begin position="686"/>
        <end position="1306"/>
    </location>
</feature>
<proteinExistence type="predicted"/>
<organism evidence="3 4">
    <name type="scientific">Vibrio algivorus</name>
    <dbReference type="NCBI Taxonomy" id="1667024"/>
    <lineage>
        <taxon>Bacteria</taxon>
        <taxon>Pseudomonadati</taxon>
        <taxon>Pseudomonadota</taxon>
        <taxon>Gammaproteobacteria</taxon>
        <taxon>Vibrionales</taxon>
        <taxon>Vibrionaceae</taxon>
        <taxon>Vibrio</taxon>
    </lineage>
</organism>
<protein>
    <recommendedName>
        <fullName evidence="2">DUF6701 domain-containing protein</fullName>
    </recommendedName>
</protein>
<dbReference type="Proteomes" id="UP000319828">
    <property type="component" value="Unassembled WGS sequence"/>
</dbReference>
<sequence length="1312" mass="140725">MRHWFRIIFFIFMCIPLSVWAADQCSTFPASIQSWSTSSTITLGGNTPITGTYQASGRIAFGQVIDDAEYKKFCDGQTCVADTSLLIDEPAVINTQFGGNDFIAGSSRTVEVPEGNYDTMRLGSGKTFNFTGSEYHIKTLIIGGGATINLPNKTLIVVNTASLGGGATINVKDDSAGNLTIWAEDSGSSKADIVINLSNILNGAIFSRSDAYVGGSAGVLGAITAHDLVLNGSASSTYSSEVCTEPDQPDSGTDIDLCEYFPEPAQSWKSNSTLSINNNDQQIIGWSDNYLSSHLYQASDTTGNGAADTISSEKCTSGDPNCVLEVGFDNITELGQKFSNMACEDGACYSGGEKIEVPPAITPEFTSSKEITIDDWASRDQCIEGGVTYCTVADNGSGSYTITILKSLKSLTVNAWSSANFDIEFVSDEDDEQYGLKIETVTLAGQTANLTAHFIGDGRFSFGSALITSGQISATGEVILFLTQGLTVTNPFLSAMNDGDSDFIIYGPEANVEFSGDGQEMKLKILADSVTFNNSAAIYGAVTANTLYLSEPNTYIIADKGMCATVPTDDSYDISMLPDIDYSLTCGTDQPEFTITTQKNGEPTSLGVNAEILPTGNNDDFEVSVQNSAGSGTFPSFLSDSNGELDLSIAIVNPQNIELNKEYTLKVTLASDTSLDASGVFIYVPFKFKADDQLVIAGKPKPVDVSVVGCSADGGGETFITNYSGTPTVSHQLTKPASGGGELTFAPELEDGVATESTKELTFDNSGILNVTLEDSDFDCTGLDDCPIEGGGVLKGSFVVKSRPWTFAICEPTDESGNVYFAGGDSEGGEKFVAAGEVFGLQVKPIIWQEAGSETESVEVSGYCDVAVTTNFFLTDAPEATLALDSELATPAAGNPDVVMFSASTLQREHTEKSSGNYYAYSDLSWQEVGSLRVTADAVDSYLDMAINQGYREIGRFYPHHFKLENDNDWDYETGHDGFAYMNQPISMDYTVKAKSATDSDTENYGDFAGSLKASFILEAREIESVFGTIQEGDSLTGRIDMGGNQASSDWDKASYQFIANDFAFLKNSSTESGYTSIPDGPYNSSNAVFGVAVNDSTSAKYANEDKVNFDKDFSDTDIFTAQQGLNNIAVAFFSQPDFRYGRMVLDAVSGPIGGPISVPLRVEYWDDSNFVVNEDDNGSQFKTDIYYVMSNVSGGSAILTSDNSSSFVTVSSGRSSQVKAKQESSTRETVRLFLRQGNESVGFGNNPEPKEDDDLNETVEGWSHAEDVGQPWLQFNWRNKGDEDPSTVVNFGAYRGNDRIIYRGEPNLTGK</sequence>
<comment type="caution">
    <text evidence="3">The sequence shown here is derived from an EMBL/GenBank/DDBJ whole genome shotgun (WGS) entry which is preliminary data.</text>
</comment>
<dbReference type="RefSeq" id="WP_144387609.1">
    <property type="nucleotide sequence ID" value="NZ_CANNCB010000002.1"/>
</dbReference>
<evidence type="ECO:0000259" key="2">
    <source>
        <dbReference type="Pfam" id="PF20419"/>
    </source>
</evidence>
<evidence type="ECO:0000313" key="4">
    <source>
        <dbReference type="Proteomes" id="UP000319828"/>
    </source>
</evidence>
<name>A0A557PD86_9VIBR</name>
<reference evidence="3 4" key="1">
    <citation type="submission" date="2019-07" db="EMBL/GenBank/DDBJ databases">
        <title>The draft genome sequence of Vibrio algivorus M1486.</title>
        <authorList>
            <person name="Meng X."/>
        </authorList>
    </citation>
    <scope>NUCLEOTIDE SEQUENCE [LARGE SCALE GENOMIC DNA]</scope>
    <source>
        <strain evidence="3 4">M1486</strain>
    </source>
</reference>
<feature type="signal peptide" evidence="1">
    <location>
        <begin position="1"/>
        <end position="21"/>
    </location>
</feature>
<accession>A0A557PD86</accession>
<evidence type="ECO:0000313" key="3">
    <source>
        <dbReference type="EMBL" id="TVO38630.1"/>
    </source>
</evidence>
<evidence type="ECO:0000256" key="1">
    <source>
        <dbReference type="SAM" id="SignalP"/>
    </source>
</evidence>
<dbReference type="InterPro" id="IPR046524">
    <property type="entry name" value="DUF6701"/>
</dbReference>